<keyword evidence="5" id="KW-0677">Repeat</keyword>
<keyword evidence="6" id="KW-0547">Nucleotide-binding</keyword>
<dbReference type="InterPro" id="IPR042222">
    <property type="entry name" value="Dynein_2_N"/>
</dbReference>
<accession>A0A6P4YVY7</accession>
<evidence type="ECO:0000256" key="4">
    <source>
        <dbReference type="ARBA" id="ARBA00022701"/>
    </source>
</evidence>
<dbReference type="GO" id="GO:0051959">
    <property type="term" value="F:dynein light intermediate chain binding"/>
    <property type="evidence" value="ECO:0007669"/>
    <property type="project" value="InterPro"/>
</dbReference>
<dbReference type="GO" id="GO:0045505">
    <property type="term" value="F:dynein intermediate chain binding"/>
    <property type="evidence" value="ECO:0007669"/>
    <property type="project" value="InterPro"/>
</dbReference>
<evidence type="ECO:0000259" key="16">
    <source>
        <dbReference type="SMART" id="SM00382"/>
    </source>
</evidence>
<dbReference type="Gene3D" id="1.10.287.2620">
    <property type="match status" value="1"/>
</dbReference>
<dbReference type="Gene3D" id="1.20.920.30">
    <property type="match status" value="1"/>
</dbReference>
<dbReference type="Pfam" id="PF12777">
    <property type="entry name" value="MT"/>
    <property type="match status" value="1"/>
</dbReference>
<evidence type="ECO:0000256" key="9">
    <source>
        <dbReference type="ARBA" id="ARBA00023054"/>
    </source>
</evidence>
<evidence type="ECO:0000256" key="13">
    <source>
        <dbReference type="ARBA" id="ARBA00023273"/>
    </source>
</evidence>
<gene>
    <name evidence="18" type="primary">LOC109471120</name>
</gene>
<evidence type="ECO:0000313" key="17">
    <source>
        <dbReference type="Proteomes" id="UP000515135"/>
    </source>
</evidence>
<dbReference type="FunFam" id="1.10.287.2620:FF:000004">
    <property type="entry name" value="Dynein axonemal heavy chain 17"/>
    <property type="match status" value="1"/>
</dbReference>
<dbReference type="InterPro" id="IPR043160">
    <property type="entry name" value="Dynein_C_barrel"/>
</dbReference>
<feature type="coiled-coil region" evidence="14">
    <location>
        <begin position="3606"/>
        <end position="3682"/>
    </location>
</feature>
<dbReference type="Pfam" id="PF18198">
    <property type="entry name" value="AAA_lid_11"/>
    <property type="match status" value="1"/>
</dbReference>
<dbReference type="FunFam" id="1.20.920.20:FF:000003">
    <property type="entry name" value="Dynein axonemal heavy chain 17"/>
    <property type="match status" value="1"/>
</dbReference>
<dbReference type="PANTHER" id="PTHR45703:SF8">
    <property type="entry name" value="DYNEINS HEAVY CHAIN"/>
    <property type="match status" value="1"/>
</dbReference>
<keyword evidence="11" id="KW-0505">Motor protein</keyword>
<dbReference type="InterPro" id="IPR035706">
    <property type="entry name" value="AAA_9"/>
</dbReference>
<keyword evidence="9 14" id="KW-0175">Coiled coil</keyword>
<dbReference type="InterPro" id="IPR042219">
    <property type="entry name" value="AAA_lid_11_sf"/>
</dbReference>
<dbReference type="InterPro" id="IPR043157">
    <property type="entry name" value="Dynein_AAA1S"/>
</dbReference>
<dbReference type="GO" id="GO:0097729">
    <property type="term" value="C:9+2 motile cilium"/>
    <property type="evidence" value="ECO:0007669"/>
    <property type="project" value="UniProtKB-ARBA"/>
</dbReference>
<dbReference type="Gene3D" id="3.10.490.20">
    <property type="match status" value="1"/>
</dbReference>
<dbReference type="GO" id="GO:0030286">
    <property type="term" value="C:dynein complex"/>
    <property type="evidence" value="ECO:0007669"/>
    <property type="project" value="UniProtKB-KW"/>
</dbReference>
<dbReference type="OrthoDB" id="10251809at2759"/>
<feature type="coiled-coil region" evidence="14">
    <location>
        <begin position="796"/>
        <end position="864"/>
    </location>
</feature>
<dbReference type="Pfam" id="PF12780">
    <property type="entry name" value="AAA_8"/>
    <property type="match status" value="1"/>
</dbReference>
<evidence type="ECO:0000256" key="10">
    <source>
        <dbReference type="ARBA" id="ARBA00023069"/>
    </source>
</evidence>
<dbReference type="InterPro" id="IPR041658">
    <property type="entry name" value="AAA_lid_11"/>
</dbReference>
<comment type="subcellular location">
    <subcellularLocation>
        <location evidence="1">Cytoplasm</location>
        <location evidence="1">Cytoskeleton</location>
        <location evidence="1">Cilium axoneme</location>
    </subcellularLocation>
</comment>
<dbReference type="Pfam" id="PF17852">
    <property type="entry name" value="Dynein_AAA_lid"/>
    <property type="match status" value="1"/>
</dbReference>
<dbReference type="Gene3D" id="3.20.180.20">
    <property type="entry name" value="Dynein heavy chain, N-terminal domain 2"/>
    <property type="match status" value="1"/>
</dbReference>
<dbReference type="FunFam" id="3.40.50.300:FF:000411">
    <property type="entry name" value="dynein heavy chain 17, axonemal"/>
    <property type="match status" value="1"/>
</dbReference>
<dbReference type="GO" id="GO:0007018">
    <property type="term" value="P:microtubule-based movement"/>
    <property type="evidence" value="ECO:0007669"/>
    <property type="project" value="InterPro"/>
</dbReference>
<dbReference type="InterPro" id="IPR035699">
    <property type="entry name" value="AAA_6"/>
</dbReference>
<dbReference type="Pfam" id="PF03028">
    <property type="entry name" value="Dynein_heavy"/>
    <property type="match status" value="1"/>
</dbReference>
<dbReference type="FunFam" id="3.40.50.300:FF:000219">
    <property type="entry name" value="Dynein axonemal heavy chain 17"/>
    <property type="match status" value="1"/>
</dbReference>
<dbReference type="FunFam" id="3.10.490.20:FF:000002">
    <property type="entry name" value="Dynein axonemal heavy chain 17"/>
    <property type="match status" value="1"/>
</dbReference>
<dbReference type="InterPro" id="IPR041228">
    <property type="entry name" value="Dynein_C"/>
</dbReference>
<dbReference type="InterPro" id="IPR003593">
    <property type="entry name" value="AAA+_ATPase"/>
</dbReference>
<sequence>MDDDEEVEGLGSSNPTTDPRYEFLSDYVLRAMKLKPDKWNKCIGLDDNRQKIADFFEKPENPQLIFMSNTAGNIEVRLDFPNHLKSKAVYFVKRNNEMIGRDNYKQSLVYGDLSYAPLEQLSALVDEVLAPLLSNERNHKGWPTVVSQDVLRHVHNLKSQVYVVGGQVKGKTLLPLPEGAEKIEDAAEPDDGYDSREGSPHSDDFYEDNYTNRVLLHSLESMIIDWSHQIREVLKKDSAAPLLAGLHPGPDVEINFWNSRCSNLECIYEQLRQPRVRKMGQLLERMNSSYFPAFKDLFTDVVHAVTEAKDITMYLKPVNNQLDDLQEFEFDEYAKAMPALMHTVCLVWSNSKFYNTAPRIIVLLQEICNLLIEQCRHYLPSEDLFKGELDESLEKIQAALKVFTVFKDSYEDRRANMRMYFENGQNGEAVREWEFNPQLVFARCDSFVARIRTLENLFSTAQEFMKLEKIEFTGIKGNILSQQVLAMFNEFCDIFKVFSDRSYDALDHEDEEFTRDYTDFCNHIVDLDHRLGSILCRAFDDCSGTEACFKLLDIFGSLLERPVIKYEFEHKYPVLLHIFDRDLDTAKAIYDQQMAYIAETDGAAVVNKNMAQVSGQLKWAKQLRERIDIPKKEFRHIDHPCMHTEEAKIIFRKHEEMMKLLSRFDDKVYDNWTKGVDDTCQFNLDQPLINRDEKTRHISVNFDPKLIAVLREVKYLIYAGQTDIPASAEAIYQRNNTLHQYLNNLDLTVAWYNKIRDTVLEVEFPLIKARLEEIDSQMERAETTITWNSDGVWEYIQETRDMVHDLEQRVSKAKNNVEQMQNIMAKWTEVPLFERRELHHQPDLLNLEDRQERLNKRYTDIKESGDRIHQLLKENLEHFKAEEELDTWRAYVDYVDDMVVDGFFNAIQCSLQYLLDNTEPRPTNVPLFESRMELSVPDTIFFPALDFGVSDGFYDLVEGIVNDIYKISSLVPRLATHSGLEHYQADLEDMMDLSEMRSELMERIQTVMNKAIEYRNSFDQYAYLWVDDRKEFMRQFLLYNHVLTAEEIEAHADDGVPENPPTLEQFKEQIDSYEKIYEVVEGFSDTAIFEGWFRVDSRPFKQALLNIIKKWSYMFKQYLIDHVTNSLTDLAEFIQVTDAGLTKEVTEGEYDELVECMGHLMAVRDRQLTTDEMFEPLKETIELLKTYNQEMPDEVHQQLEELPEKWNNTKKNAVTKKQEVAPLQTNEVANIRRKCGQFDVKQHEFRERFRREAPFRFDSDDPYRRLDTEHMLLSAMEAEMQKLLESAGLFEVNVPDYRQLKACRKEVRLLKILWDMIFLVQTSIDDWKTTKWQEINVEVMEMECKRFAKDIRVLDKEVRAWDAFSGLDSTVKNILTSLRAVTELQNPAIRERHWQQLMTVAKVTFVMDEDTTLADLLNLQLHKVEDEVRNIVDKAVKEMSMEKILKELDVTWATMEFGQDSHVRTGITLIKADEELIETLEDNQVQLQNMMMSKYIDHFLEEVSRWQKKLTTADSVINIWLEVQRTWSHLESIFIGSEDIRSQLPEDSKRFDGIDSDFKELMKEAEQTLNVVIATNKDGLYEKLEEIQSRLALCEKALADYLDTKRLAFPRFYFVSSTDLLDILSKGTQPTQVARHLPKLFDNMARLKFQEDDEGNPTKTALGMYSKEGEYVDFPEPCECVGQVEAWLNRLLDTMRASVRHEMMDAVVTYEEKPREQWVFDYPAQVALTMSQVWWTTEVTIAFGRLEEGYENAMKDYNKKQIQQLNTMILMLLGDLSSGDRQKLVTICTIDVHNRDVVGKMITNKTENAQAFLWLSQLRHRWDEQQKDCFANICDAQFKYAYEYLGNTARLVITPLTDRCYITLTQSLHLTMSGAPAGPAGTGKTETTKDLGRALGIMVYVFNCSEQMDYKSIGNIYKGLAQTGAWGCFDEFNRISVEVLSVVAVQVKSIQDAIRNKKSRFMFEGEDIVMTPTVGLFITMNPGYAGRTELPENLKSLFRPCAMVVPDFGMICENMLLAAGFTEAKLLARKFITLYTLCRELLSKQDHYDWGLRAIKSVLVVAGALRRSDRQRPEDQVLMRALRDFNIPKIVTDDLPIFMGLIGDLFPALDVPRKRDMDLEAAVRKTTLELKLQPEESFIMKVVQLEELLDVRHSVFVIGNAGTGKSKVMKTLHRTYANLKRKPVWNDLNPKAVTTDELFGYINPATREWKDGLFSTIMRDQANITHDGNKWIVLDGDIDPMWIESLNTVMDDNKVLTLASNERVPLNPSMRLLFEISHLRTATPATVSRAGILYVNPQDLGWHPIVTSWIDTLKEQSQKANLTILFDKYMPPILDGMRSGRFKKITPIPETSMVQMLCYLLEVLLTPQNTPPDCPKELYELYFVFAAAWAFGGSMFQDQLIDYRVEFSKWWVTEFKTIKFPSHGTIFDYFIDPESKKFLPWTEKVPKFDMDPDKPLQAVLVHTAETTRIKYFVDMLMAKGRPVMLVGNAGTGKTVLAGDKFSSLSEDYMVTKIPFNYYTTSAMLQAIMEKPLEKKAGRNYGPPGGKKLIYFLDDMNMPEVDTYGTVQPHTLIRQHMDYNHWYDRAKLTLKDILNCQYVACMNPTAGSFTINPRLQRHFAVFAVSFPGADALTTIYKSIINGHLQGANFSNNVVKAAAHIVEAAIGLHQKITSTFLPTAIKFHYIFNLRDLSNIFQGILFAGPECMKTPLDFIRLWLHEANRVYGDKLVDEKDMEMFNKVVLDNVRKYFEDMEESEIMEKPNMYTHFSQGIGDPKYMPVSGWAELNKLLVEALDTYNELNAAMNLVLFEDAMQHVCRINRILESPRGNALLVGVGGSGKQSLSRLAAHISALDVFQITLRKGYSIPDLKMDLANLYIKAGMKNIGMVFLMTDAQVADEKFLVLVNDLLASGEIPDLFPDDEIENIISGLRMEVKGLGLQDTRENCWSFFIDRVRRQLKVVLCFSPVGRTLRVRGRRFPAVVNCTSIDWFQDWPQEALESVSRRFIEEVDGIEPDVKNSISLFMSYAHTSVNEMSKAYIANERRYNYTTPKSFLEQIALYRNLLKKKSDELTAKMQRLENGLLKLQSTASQVDDLKAKLASQEVELKAKNEEAEKLIAKVGAETERVSKEKAIADEEEEKVSVIKQKVSVKQKSCEEDLARAEPALLAAKEALDTLNKGNLTEMKAFGSPPAAVINVTAAVMVLMAPGGKVPKDRSWKNAKSQLMGKVDTFLENLLNFDKENIPDPNLKALQPYLQDKEFNPDNIRTKSIAAAGLCAWVINIVKYYEVFCEVEPKRIALNEANEELRAATEKLNKIKSKIADLEATLADLTAKFEKATEEKLKCQQEADRTAYTISLANRLVGGLASENVRWAESVNNFKIQASTLCGDVLLIAAFVSYVGCFSKRYRQDLIENFWTPFIKQLKVPIPITEGLDPLSLLTDDADIAAWNNEGLPSDRMSTENATILLNCERWPLMIDPQLQGIKWIKTRVGDDLVIVKIGQKGYLDTIERALSTGETILFENIEESVDPVLDPLLGRNTIKKGRFIKIGDKECEYHPKFRLILHTKLANPHYKPEMQAQTTLINFTVTRDGLEDQLLADVVSKERPDLEKLKSDLTKQQNDFKITLKELEDSLLSRLSAAQGNFLGDTALVENLETTKRTAAEIEVKVEEAKTTEAKINEARELYRPAAARASLLYFILNDLNMINPIYQFSLKAFNVVFTKAIERAGQAEEVKERVANLIDSISFSVFMYTTRGLFERDKLTFLSQVAFQILLMKKEINMVELDFLLRFPIQVNAKSPVDFLTDTAWGGIKALAAMEEFHNLDRDIEGSAKRWKKFVESECPEKEKFPQEWKNKTSLQKLCMMRALRPDRMTYAVTNFVEEKLGSKYVTSRQVEFAKSFEETGPATPVFFILSPGVDPLKDVEALGNKLGFTFDNGNFHNVSLGQGQEVVAENALDLAAKDGHWVILQNIHLVARWLSTLEKKMDENSAEGHENYRVFISAEAASDPQEHIIPQGILENAIKITNEPPTGIFANLHKALDNFNQDTMEMCARELEFKSILFGLCYFHAVVGERRKFGPQGWNRPYPFNNGDLTISVNVLYNYLEANAKVPWTDLRYLFGQIMYGGHITDDWDRRLCSTYLEEYMHPDMLDGELSFAPGFPCPPNLDYKGYHQYIDDMLPPESPYLYGLHPNAEIGFLTTTSDNLFKTVLELQPRDNASGAGSGPTVEEKVKNTLDDILEKLPEEFNMQEITAKAENKTPYVLVALQECERMNQLTREIRRSLKNLDLGLKGELTISPEMEALQNSLFFDHVPDSWARLAYPSMYGLAQWYADLLARIRELDTWVNDFTLPAVVWLSGFFNPQSFLTAIMQSMARKNEWPLDKMCLTVDVTKKSKEDFGGPPREGAYVHGLFMEGARWDVQTGMMTDARLKELTPAMPVMFIKAIPVDRQDTKNIYECPVYKTKMRGPTFVWTFNLKSKEKPAKWILAGVALLLSV</sequence>
<evidence type="ECO:0000256" key="5">
    <source>
        <dbReference type="ARBA" id="ARBA00022737"/>
    </source>
</evidence>
<evidence type="ECO:0000256" key="14">
    <source>
        <dbReference type="SAM" id="Coils"/>
    </source>
</evidence>
<dbReference type="FunFam" id="1.20.58.1120:FF:000002">
    <property type="entry name" value="Dynein heavy chain 9, axonemal"/>
    <property type="match status" value="1"/>
</dbReference>
<dbReference type="Pfam" id="PF17857">
    <property type="entry name" value="AAA_lid_1"/>
    <property type="match status" value="1"/>
</dbReference>
<dbReference type="KEGG" id="bbel:109471120"/>
<keyword evidence="13" id="KW-0966">Cell projection</keyword>
<dbReference type="Pfam" id="PF12781">
    <property type="entry name" value="AAA_9"/>
    <property type="match status" value="1"/>
</dbReference>
<dbReference type="RefSeq" id="XP_019625904.1">
    <property type="nucleotide sequence ID" value="XM_019770345.1"/>
</dbReference>
<evidence type="ECO:0000256" key="7">
    <source>
        <dbReference type="ARBA" id="ARBA00022840"/>
    </source>
</evidence>
<dbReference type="SMART" id="SM00382">
    <property type="entry name" value="AAA"/>
    <property type="match status" value="3"/>
</dbReference>
<dbReference type="GO" id="GO:0005874">
    <property type="term" value="C:microtubule"/>
    <property type="evidence" value="ECO:0007669"/>
    <property type="project" value="UniProtKB-KW"/>
</dbReference>
<dbReference type="PANTHER" id="PTHR45703">
    <property type="entry name" value="DYNEIN HEAVY CHAIN"/>
    <property type="match status" value="1"/>
</dbReference>
<keyword evidence="4" id="KW-0493">Microtubule</keyword>
<dbReference type="Gene3D" id="1.10.8.710">
    <property type="match status" value="1"/>
</dbReference>
<dbReference type="FunFam" id="1.10.472.130:FF:000001">
    <property type="entry name" value="Dynein, axonemal, heavy chain 9"/>
    <property type="match status" value="1"/>
</dbReference>
<dbReference type="FunFam" id="3.40.50.300:FF:002141">
    <property type="entry name" value="Dynein heavy chain"/>
    <property type="match status" value="1"/>
</dbReference>
<dbReference type="Gene3D" id="6.10.140.1060">
    <property type="match status" value="1"/>
</dbReference>
<dbReference type="GeneID" id="109471120"/>
<dbReference type="InterPro" id="IPR042228">
    <property type="entry name" value="Dynein_linker_3"/>
</dbReference>
<dbReference type="InterPro" id="IPR004273">
    <property type="entry name" value="Dynein_heavy_D6_P-loop"/>
</dbReference>
<dbReference type="Pfam" id="PF12774">
    <property type="entry name" value="AAA_6"/>
    <property type="match status" value="1"/>
</dbReference>
<dbReference type="Gene3D" id="3.40.50.300">
    <property type="entry name" value="P-loop containing nucleotide triphosphate hydrolases"/>
    <property type="match status" value="5"/>
</dbReference>
<dbReference type="Pfam" id="PF12775">
    <property type="entry name" value="AAA_7"/>
    <property type="match status" value="1"/>
</dbReference>
<name>A0A6P4YVY7_BRABE</name>
<reference evidence="18" key="1">
    <citation type="submission" date="2025-08" db="UniProtKB">
        <authorList>
            <consortium name="RefSeq"/>
        </authorList>
    </citation>
    <scope>IDENTIFICATION</scope>
    <source>
        <tissue evidence="18">Gonad</tissue>
    </source>
</reference>
<feature type="coiled-coil region" evidence="14">
    <location>
        <begin position="3059"/>
        <end position="3137"/>
    </location>
</feature>
<keyword evidence="8" id="KW-0243">Dynein</keyword>
<dbReference type="FunFam" id="1.10.8.1220:FF:000001">
    <property type="entry name" value="Dynein axonemal heavy chain 5"/>
    <property type="match status" value="1"/>
</dbReference>
<dbReference type="InterPro" id="IPR041589">
    <property type="entry name" value="DNAH3_AAA_lid_1"/>
</dbReference>
<proteinExistence type="inferred from homology"/>
<dbReference type="InterPro" id="IPR027417">
    <property type="entry name" value="P-loop_NTPase"/>
</dbReference>
<dbReference type="Pfam" id="PF08385">
    <property type="entry name" value="DHC_N1"/>
    <property type="match status" value="1"/>
</dbReference>
<dbReference type="Gene3D" id="1.10.472.130">
    <property type="match status" value="1"/>
</dbReference>
<feature type="domain" description="AAA+ ATPase" evidence="16">
    <location>
        <begin position="1873"/>
        <end position="2009"/>
    </location>
</feature>
<dbReference type="InterPro" id="IPR013602">
    <property type="entry name" value="Dynein_heavy_linker"/>
</dbReference>
<dbReference type="Gene3D" id="1.20.1270.280">
    <property type="match status" value="1"/>
</dbReference>
<dbReference type="Pfam" id="PF18199">
    <property type="entry name" value="Dynein_C"/>
    <property type="match status" value="1"/>
</dbReference>
<dbReference type="Gene3D" id="1.10.8.720">
    <property type="entry name" value="Region D6 of dynein motor"/>
    <property type="match status" value="1"/>
</dbReference>
<dbReference type="InterPro" id="IPR041466">
    <property type="entry name" value="Dynein_AAA5_ext"/>
</dbReference>
<dbReference type="InterPro" id="IPR024317">
    <property type="entry name" value="Dynein_heavy_chain_D4_dom"/>
</dbReference>
<evidence type="ECO:0000313" key="18">
    <source>
        <dbReference type="RefSeq" id="XP_019625904.1"/>
    </source>
</evidence>
<dbReference type="FunFam" id="1.20.920.30:FF:000003">
    <property type="entry name" value="Dynein axonemal heavy chain 17"/>
    <property type="match status" value="1"/>
</dbReference>
<dbReference type="Gene3D" id="1.20.140.100">
    <property type="entry name" value="Dynein heavy chain, N-terminal domain 2"/>
    <property type="match status" value="1"/>
</dbReference>
<evidence type="ECO:0000256" key="6">
    <source>
        <dbReference type="ARBA" id="ARBA00022741"/>
    </source>
</evidence>
<dbReference type="GO" id="GO:0005930">
    <property type="term" value="C:axoneme"/>
    <property type="evidence" value="ECO:0007669"/>
    <property type="project" value="UniProtKB-SubCell"/>
</dbReference>
<evidence type="ECO:0000256" key="3">
    <source>
        <dbReference type="ARBA" id="ARBA00022490"/>
    </source>
</evidence>
<dbReference type="FunFam" id="1.20.140.100:FF:000007">
    <property type="entry name" value="Dynein axonemal heavy chain 9"/>
    <property type="match status" value="1"/>
</dbReference>
<feature type="domain" description="AAA+ ATPase" evidence="16">
    <location>
        <begin position="2824"/>
        <end position="2936"/>
    </location>
</feature>
<keyword evidence="10" id="KW-0969">Cilium</keyword>
<protein>
    <submittedName>
        <fullName evidence="18">Dynein beta chain, ciliary-like</fullName>
    </submittedName>
</protein>
<dbReference type="FunFam" id="3.40.50.300:FF:000667">
    <property type="entry name" value="Dynein axonemal heavy chain 11"/>
    <property type="match status" value="1"/>
</dbReference>
<dbReference type="InterPro" id="IPR013594">
    <property type="entry name" value="Dynein_heavy_tail"/>
</dbReference>
<dbReference type="FunFam" id="1.10.8.720:FF:000002">
    <property type="entry name" value="Dynein heavy chain 9, axonemal"/>
    <property type="match status" value="1"/>
</dbReference>
<keyword evidence="3" id="KW-0963">Cytoplasm</keyword>
<dbReference type="InterPro" id="IPR026983">
    <property type="entry name" value="DHC"/>
</dbReference>
<evidence type="ECO:0000256" key="1">
    <source>
        <dbReference type="ARBA" id="ARBA00004430"/>
    </source>
</evidence>
<dbReference type="FunFam" id="3.20.180.20:FF:000001">
    <property type="entry name" value="Dynein axonemal heavy chain 5"/>
    <property type="match status" value="1"/>
</dbReference>
<dbReference type="Gene3D" id="1.10.8.1220">
    <property type="match status" value="1"/>
</dbReference>
<feature type="region of interest" description="Disordered" evidence="15">
    <location>
        <begin position="185"/>
        <end position="204"/>
    </location>
</feature>
<feature type="compositionally biased region" description="Basic and acidic residues" evidence="15">
    <location>
        <begin position="193"/>
        <end position="204"/>
    </location>
</feature>
<dbReference type="SUPFAM" id="SSF52540">
    <property type="entry name" value="P-loop containing nucleoside triphosphate hydrolases"/>
    <property type="match status" value="4"/>
</dbReference>
<evidence type="ECO:0000256" key="12">
    <source>
        <dbReference type="ARBA" id="ARBA00023212"/>
    </source>
</evidence>
<keyword evidence="7" id="KW-0067">ATP-binding</keyword>
<dbReference type="GO" id="GO:0005524">
    <property type="term" value="F:ATP binding"/>
    <property type="evidence" value="ECO:0007669"/>
    <property type="project" value="UniProtKB-KW"/>
</dbReference>
<evidence type="ECO:0000256" key="15">
    <source>
        <dbReference type="SAM" id="MobiDB-lite"/>
    </source>
</evidence>
<feature type="domain" description="AAA+ ATPase" evidence="16">
    <location>
        <begin position="2479"/>
        <end position="2624"/>
    </location>
</feature>
<comment type="similarity">
    <text evidence="2">Belongs to the dynein heavy chain family.</text>
</comment>
<dbReference type="Gene3D" id="1.20.920.20">
    <property type="match status" value="1"/>
</dbReference>
<dbReference type="FunFam" id="1.10.8.710:FF:000002">
    <property type="entry name" value="dynein heavy chain 17, axonemal"/>
    <property type="match status" value="1"/>
</dbReference>
<dbReference type="InterPro" id="IPR024743">
    <property type="entry name" value="Dynein_HC_stalk"/>
</dbReference>
<dbReference type="Gene3D" id="1.20.58.1120">
    <property type="match status" value="1"/>
</dbReference>
<keyword evidence="17" id="KW-1185">Reference proteome</keyword>
<evidence type="ECO:0000256" key="2">
    <source>
        <dbReference type="ARBA" id="ARBA00008887"/>
    </source>
</evidence>
<dbReference type="FunFam" id="1.20.1270.280:FF:000003">
    <property type="entry name" value="Dynein axonemal heavy chain 17"/>
    <property type="match status" value="1"/>
</dbReference>
<feature type="coiled-coil region" evidence="14">
    <location>
        <begin position="3297"/>
        <end position="3345"/>
    </location>
</feature>
<dbReference type="FunFam" id="3.40.50.300:FF:000049">
    <property type="entry name" value="Dynein, axonemal, heavy chain 5"/>
    <property type="match status" value="1"/>
</dbReference>
<dbReference type="Proteomes" id="UP000515135">
    <property type="component" value="Unplaced"/>
</dbReference>
<dbReference type="GO" id="GO:0008569">
    <property type="term" value="F:minus-end-directed microtubule motor activity"/>
    <property type="evidence" value="ECO:0007669"/>
    <property type="project" value="InterPro"/>
</dbReference>
<dbReference type="Pfam" id="PF08393">
    <property type="entry name" value="DHC_N2"/>
    <property type="match status" value="1"/>
</dbReference>
<organism evidence="17 18">
    <name type="scientific">Branchiostoma belcheri</name>
    <name type="common">Amphioxus</name>
    <dbReference type="NCBI Taxonomy" id="7741"/>
    <lineage>
        <taxon>Eukaryota</taxon>
        <taxon>Metazoa</taxon>
        <taxon>Chordata</taxon>
        <taxon>Cephalochordata</taxon>
        <taxon>Leptocardii</taxon>
        <taxon>Amphioxiformes</taxon>
        <taxon>Branchiostomatidae</taxon>
        <taxon>Branchiostoma</taxon>
    </lineage>
</organism>
<evidence type="ECO:0000256" key="8">
    <source>
        <dbReference type="ARBA" id="ARBA00023017"/>
    </source>
</evidence>
<keyword evidence="12" id="KW-0206">Cytoskeleton</keyword>
<evidence type="ECO:0000256" key="11">
    <source>
        <dbReference type="ARBA" id="ARBA00023175"/>
    </source>
</evidence>